<gene>
    <name evidence="1" type="ORF">M9H77_02996</name>
</gene>
<dbReference type="Proteomes" id="UP001060085">
    <property type="component" value="Linkage Group LG01"/>
</dbReference>
<dbReference type="EMBL" id="CM044701">
    <property type="protein sequence ID" value="KAI5681768.1"/>
    <property type="molecule type" value="Genomic_DNA"/>
</dbReference>
<sequence length="236" mass="26780">MMKGNENGHKQNKNKNNNEIVPWQVTGMADRDLPRMVGLALLSAERNGAKAHPMKHILADQQNPTMDVTHHSGPRQYVIQGNVLLLQKLAWVGWLLDMFKSLYTCGLLPVYMLFVFLLLWPHIKENKRLKGNKNGLKRSEKNVNRSHRQKDSTYCRWPGNLPSTVGAEDGWAAATRDISWMVGLTLPSVIEAPKEKRCELVPFDSEPEHTLRSAQHALQFRMAGTSAITHEVRAKE</sequence>
<organism evidence="1 2">
    <name type="scientific">Catharanthus roseus</name>
    <name type="common">Madagascar periwinkle</name>
    <name type="synonym">Vinca rosea</name>
    <dbReference type="NCBI Taxonomy" id="4058"/>
    <lineage>
        <taxon>Eukaryota</taxon>
        <taxon>Viridiplantae</taxon>
        <taxon>Streptophyta</taxon>
        <taxon>Embryophyta</taxon>
        <taxon>Tracheophyta</taxon>
        <taxon>Spermatophyta</taxon>
        <taxon>Magnoliopsida</taxon>
        <taxon>eudicotyledons</taxon>
        <taxon>Gunneridae</taxon>
        <taxon>Pentapetalae</taxon>
        <taxon>asterids</taxon>
        <taxon>lamiids</taxon>
        <taxon>Gentianales</taxon>
        <taxon>Apocynaceae</taxon>
        <taxon>Rauvolfioideae</taxon>
        <taxon>Vinceae</taxon>
        <taxon>Catharanthinae</taxon>
        <taxon>Catharanthus</taxon>
    </lineage>
</organism>
<evidence type="ECO:0000313" key="1">
    <source>
        <dbReference type="EMBL" id="KAI5681768.1"/>
    </source>
</evidence>
<protein>
    <submittedName>
        <fullName evidence="1">Uncharacterized protein</fullName>
    </submittedName>
</protein>
<reference evidence="2" key="1">
    <citation type="journal article" date="2023" name="Nat. Plants">
        <title>Single-cell RNA sequencing provides a high-resolution roadmap for understanding the multicellular compartmentation of specialized metabolism.</title>
        <authorList>
            <person name="Sun S."/>
            <person name="Shen X."/>
            <person name="Li Y."/>
            <person name="Li Y."/>
            <person name="Wang S."/>
            <person name="Li R."/>
            <person name="Zhang H."/>
            <person name="Shen G."/>
            <person name="Guo B."/>
            <person name="Wei J."/>
            <person name="Xu J."/>
            <person name="St-Pierre B."/>
            <person name="Chen S."/>
            <person name="Sun C."/>
        </authorList>
    </citation>
    <scope>NUCLEOTIDE SEQUENCE [LARGE SCALE GENOMIC DNA]</scope>
</reference>
<keyword evidence="2" id="KW-1185">Reference proteome</keyword>
<name>A0ACC0CAF3_CATRO</name>
<accession>A0ACC0CAF3</accession>
<evidence type="ECO:0000313" key="2">
    <source>
        <dbReference type="Proteomes" id="UP001060085"/>
    </source>
</evidence>
<proteinExistence type="predicted"/>
<comment type="caution">
    <text evidence="1">The sequence shown here is derived from an EMBL/GenBank/DDBJ whole genome shotgun (WGS) entry which is preliminary data.</text>
</comment>